<proteinExistence type="inferred from homology"/>
<keyword evidence="4" id="KW-0540">Nuclease</keyword>
<name>A0AAQ3UNL6_PASNO</name>
<organism evidence="11 12">
    <name type="scientific">Paspalum notatum var. saurae</name>
    <dbReference type="NCBI Taxonomy" id="547442"/>
    <lineage>
        <taxon>Eukaryota</taxon>
        <taxon>Viridiplantae</taxon>
        <taxon>Streptophyta</taxon>
        <taxon>Embryophyta</taxon>
        <taxon>Tracheophyta</taxon>
        <taxon>Spermatophyta</taxon>
        <taxon>Magnoliopsida</taxon>
        <taxon>Liliopsida</taxon>
        <taxon>Poales</taxon>
        <taxon>Poaceae</taxon>
        <taxon>PACMAD clade</taxon>
        <taxon>Panicoideae</taxon>
        <taxon>Andropogonodae</taxon>
        <taxon>Paspaleae</taxon>
        <taxon>Paspalinae</taxon>
        <taxon>Paspalum</taxon>
    </lineage>
</organism>
<evidence type="ECO:0000256" key="3">
    <source>
        <dbReference type="ARBA" id="ARBA00006958"/>
    </source>
</evidence>
<feature type="non-terminal residue" evidence="11">
    <location>
        <position position="389"/>
    </location>
</feature>
<evidence type="ECO:0000259" key="10">
    <source>
        <dbReference type="Pfam" id="PF26138"/>
    </source>
</evidence>
<comment type="cofactor">
    <cofactor evidence="1">
        <name>a divalent metal cation</name>
        <dbReference type="ChEBI" id="CHEBI:60240"/>
    </cofactor>
</comment>
<evidence type="ECO:0000256" key="1">
    <source>
        <dbReference type="ARBA" id="ARBA00001968"/>
    </source>
</evidence>
<feature type="region of interest" description="Disordered" evidence="8">
    <location>
        <begin position="346"/>
        <end position="389"/>
    </location>
</feature>
<evidence type="ECO:0008006" key="13">
    <source>
        <dbReference type="Google" id="ProtNLM"/>
    </source>
</evidence>
<dbReference type="InterPro" id="IPR027806">
    <property type="entry name" value="HARBI1_dom"/>
</dbReference>
<dbReference type="AlphaFoldDB" id="A0AAQ3UNL6"/>
<sequence>DPLFDEWIEDFIKKQREKRRKLAVSAAVIGIFHYETYWNKSEYREVSISGHQWVTKRLGIPKSCYNNFRMYRNIFDHLHNVLVESYGLKSTKKMSSVEALGMFLWMCGCPQSMRQAEDRFYRSKETINRKFEKVLDSINRLAVDIIRPKDPEFRTVHPRFKSARFSPYFDNCIGAIDGTHVQVIVPASQVIQYMDRKGITTQNVLAICDFDMRFTFVVAGWLGSVHDMRVFSDAIQKYGDKFPHPPQGKFYLVDSGYPNRSDYLTPYRGTKYHLPHPRGKKEIFNYNHSSLRNVIERSFGVLKTKWRILKGLPSYPMPKQSKIITACMALNNFIREHAMEDDEFDKCDDDEIYDPQNDGGASTSRARANTSRHGEEDRTMNAFRDWIAD</sequence>
<evidence type="ECO:0000313" key="12">
    <source>
        <dbReference type="Proteomes" id="UP001341281"/>
    </source>
</evidence>
<keyword evidence="5" id="KW-0479">Metal-binding</keyword>
<evidence type="ECO:0000256" key="6">
    <source>
        <dbReference type="ARBA" id="ARBA00022801"/>
    </source>
</evidence>
<accession>A0AAQ3UNL6</accession>
<dbReference type="PANTHER" id="PTHR22930:SF280">
    <property type="entry name" value="OS11G0202600 PROTEIN"/>
    <property type="match status" value="1"/>
</dbReference>
<evidence type="ECO:0000256" key="2">
    <source>
        <dbReference type="ARBA" id="ARBA00004123"/>
    </source>
</evidence>
<dbReference type="GO" id="GO:0016787">
    <property type="term" value="F:hydrolase activity"/>
    <property type="evidence" value="ECO:0007669"/>
    <property type="project" value="UniProtKB-KW"/>
</dbReference>
<dbReference type="InterPro" id="IPR058353">
    <property type="entry name" value="DUF8040"/>
</dbReference>
<dbReference type="InterPro" id="IPR045249">
    <property type="entry name" value="HARBI1-like"/>
</dbReference>
<keyword evidence="12" id="KW-1185">Reference proteome</keyword>
<keyword evidence="7" id="KW-0539">Nucleus</keyword>
<dbReference type="GO" id="GO:0004518">
    <property type="term" value="F:nuclease activity"/>
    <property type="evidence" value="ECO:0007669"/>
    <property type="project" value="UniProtKB-KW"/>
</dbReference>
<feature type="non-terminal residue" evidence="11">
    <location>
        <position position="1"/>
    </location>
</feature>
<evidence type="ECO:0000259" key="9">
    <source>
        <dbReference type="Pfam" id="PF13359"/>
    </source>
</evidence>
<evidence type="ECO:0000256" key="5">
    <source>
        <dbReference type="ARBA" id="ARBA00022723"/>
    </source>
</evidence>
<dbReference type="GO" id="GO:0005634">
    <property type="term" value="C:nucleus"/>
    <property type="evidence" value="ECO:0007669"/>
    <property type="project" value="UniProtKB-SubCell"/>
</dbReference>
<comment type="similarity">
    <text evidence="3">Belongs to the HARBI1 family.</text>
</comment>
<feature type="compositionally biased region" description="Polar residues" evidence="8">
    <location>
        <begin position="359"/>
        <end position="371"/>
    </location>
</feature>
<evidence type="ECO:0000256" key="4">
    <source>
        <dbReference type="ARBA" id="ARBA00022722"/>
    </source>
</evidence>
<dbReference type="Pfam" id="PF13359">
    <property type="entry name" value="DDE_Tnp_4"/>
    <property type="match status" value="1"/>
</dbReference>
<dbReference type="EMBL" id="CP144753">
    <property type="protein sequence ID" value="WVZ95624.1"/>
    <property type="molecule type" value="Genomic_DNA"/>
</dbReference>
<comment type="subcellular location">
    <subcellularLocation>
        <location evidence="2">Nucleus</location>
    </subcellularLocation>
</comment>
<evidence type="ECO:0000256" key="8">
    <source>
        <dbReference type="SAM" id="MobiDB-lite"/>
    </source>
</evidence>
<evidence type="ECO:0000256" key="7">
    <source>
        <dbReference type="ARBA" id="ARBA00023242"/>
    </source>
</evidence>
<keyword evidence="6" id="KW-0378">Hydrolase</keyword>
<dbReference type="Proteomes" id="UP001341281">
    <property type="component" value="Chromosome 09"/>
</dbReference>
<reference evidence="11 12" key="1">
    <citation type="submission" date="2024-02" db="EMBL/GenBank/DDBJ databases">
        <title>High-quality chromosome-scale genome assembly of Pensacola bahiagrass (Paspalum notatum Flugge var. saurae).</title>
        <authorList>
            <person name="Vega J.M."/>
            <person name="Podio M."/>
            <person name="Orjuela J."/>
            <person name="Siena L.A."/>
            <person name="Pessino S.C."/>
            <person name="Combes M.C."/>
            <person name="Mariac C."/>
            <person name="Albertini E."/>
            <person name="Pupilli F."/>
            <person name="Ortiz J.P.A."/>
            <person name="Leblanc O."/>
        </authorList>
    </citation>
    <scope>NUCLEOTIDE SEQUENCE [LARGE SCALE GENOMIC DNA]</scope>
    <source>
        <strain evidence="11">R1</strain>
        <tissue evidence="11">Leaf</tissue>
    </source>
</reference>
<feature type="domain" description="DDE Tnp4" evidence="9">
    <location>
        <begin position="176"/>
        <end position="332"/>
    </location>
</feature>
<evidence type="ECO:0000313" key="11">
    <source>
        <dbReference type="EMBL" id="WVZ95624.1"/>
    </source>
</evidence>
<dbReference type="PANTHER" id="PTHR22930">
    <property type="match status" value="1"/>
</dbReference>
<dbReference type="Pfam" id="PF26138">
    <property type="entry name" value="DUF8040"/>
    <property type="match status" value="1"/>
</dbReference>
<feature type="domain" description="DUF8040" evidence="10">
    <location>
        <begin position="47"/>
        <end position="138"/>
    </location>
</feature>
<dbReference type="GO" id="GO:0046872">
    <property type="term" value="F:metal ion binding"/>
    <property type="evidence" value="ECO:0007669"/>
    <property type="project" value="UniProtKB-KW"/>
</dbReference>
<protein>
    <recommendedName>
        <fullName evidence="13">DDE Tnp4 domain-containing protein</fullName>
    </recommendedName>
</protein>
<gene>
    <name evidence="11" type="ORF">U9M48_041359</name>
</gene>